<reference evidence="2 3" key="1">
    <citation type="submission" date="2020-08" db="EMBL/GenBank/DDBJ databases">
        <title>Genomic Encyclopedia of Type Strains, Phase IV (KMG-IV): sequencing the most valuable type-strain genomes for metagenomic binning, comparative biology and taxonomic classification.</title>
        <authorList>
            <person name="Goeker M."/>
        </authorList>
    </citation>
    <scope>NUCLEOTIDE SEQUENCE [LARGE SCALE GENOMIC DNA]</scope>
    <source>
        <strain evidence="2 3">DSM 44197</strain>
    </source>
</reference>
<accession>A0A7W3QPQ5</accession>
<dbReference type="PROSITE" id="PS50943">
    <property type="entry name" value="HTH_CROC1"/>
    <property type="match status" value="1"/>
</dbReference>
<name>A0A7W3QPQ5_ACTNM</name>
<dbReference type="InterPro" id="IPR010982">
    <property type="entry name" value="Lambda_DNA-bd_dom_sf"/>
</dbReference>
<dbReference type="InterPro" id="IPR043917">
    <property type="entry name" value="DUF5753"/>
</dbReference>
<dbReference type="Pfam" id="PF13560">
    <property type="entry name" value="HTH_31"/>
    <property type="match status" value="1"/>
</dbReference>
<proteinExistence type="predicted"/>
<dbReference type="Proteomes" id="UP000572680">
    <property type="component" value="Unassembled WGS sequence"/>
</dbReference>
<dbReference type="SUPFAM" id="SSF47413">
    <property type="entry name" value="lambda repressor-like DNA-binding domains"/>
    <property type="match status" value="1"/>
</dbReference>
<organism evidence="2 3">
    <name type="scientific">Actinomadura namibiensis</name>
    <dbReference type="NCBI Taxonomy" id="182080"/>
    <lineage>
        <taxon>Bacteria</taxon>
        <taxon>Bacillati</taxon>
        <taxon>Actinomycetota</taxon>
        <taxon>Actinomycetes</taxon>
        <taxon>Streptosporangiales</taxon>
        <taxon>Thermomonosporaceae</taxon>
        <taxon>Actinomadura</taxon>
    </lineage>
</organism>
<dbReference type="CDD" id="cd00093">
    <property type="entry name" value="HTH_XRE"/>
    <property type="match status" value="1"/>
</dbReference>
<feature type="domain" description="HTH cro/C1-type" evidence="1">
    <location>
        <begin position="18"/>
        <end position="72"/>
    </location>
</feature>
<dbReference type="SMART" id="SM00530">
    <property type="entry name" value="HTH_XRE"/>
    <property type="match status" value="1"/>
</dbReference>
<dbReference type="EMBL" id="JACJIA010000009">
    <property type="protein sequence ID" value="MBA8954433.1"/>
    <property type="molecule type" value="Genomic_DNA"/>
</dbReference>
<evidence type="ECO:0000313" key="3">
    <source>
        <dbReference type="Proteomes" id="UP000572680"/>
    </source>
</evidence>
<sequence>MSTSRGPTVRQRRLGIELRRLREHSRLTGDEVAARLSWSTAKVSRLENARTGARVDDVIELLKLYGVNGPRLDELIALAQDATKRGWWEDYPMLSGGYAEFIALEAEADAILAWDNLVIPGLLQSESYARHIVGGWDVVATKPPAEIERWIDVRLRRQQVLHRPQPLRMSVVLDESVLHRRVGDARVMAEQLDHLRQVSILPNVDLRILTLDGPHPIMATSFTVLEFAPVHDVTFPDIVHIESITFSYLEDEQTTHMYRLAHNGMAQAALDEHETRRHLAEVRDQWLARS</sequence>
<protein>
    <submittedName>
        <fullName evidence="2">Transcriptional regulator with XRE-family HTH domain</fullName>
    </submittedName>
</protein>
<dbReference type="Pfam" id="PF19054">
    <property type="entry name" value="DUF5753"/>
    <property type="match status" value="1"/>
</dbReference>
<dbReference type="Gene3D" id="1.10.260.40">
    <property type="entry name" value="lambda repressor-like DNA-binding domains"/>
    <property type="match status" value="1"/>
</dbReference>
<dbReference type="GO" id="GO:0003677">
    <property type="term" value="F:DNA binding"/>
    <property type="evidence" value="ECO:0007669"/>
    <property type="project" value="InterPro"/>
</dbReference>
<keyword evidence="3" id="KW-1185">Reference proteome</keyword>
<dbReference type="RefSeq" id="WP_182846517.1">
    <property type="nucleotide sequence ID" value="NZ_BAAALP010000021.1"/>
</dbReference>
<dbReference type="AlphaFoldDB" id="A0A7W3QPQ5"/>
<evidence type="ECO:0000313" key="2">
    <source>
        <dbReference type="EMBL" id="MBA8954433.1"/>
    </source>
</evidence>
<evidence type="ECO:0000259" key="1">
    <source>
        <dbReference type="PROSITE" id="PS50943"/>
    </source>
</evidence>
<gene>
    <name evidence="2" type="ORF">HNR61_006090</name>
</gene>
<comment type="caution">
    <text evidence="2">The sequence shown here is derived from an EMBL/GenBank/DDBJ whole genome shotgun (WGS) entry which is preliminary data.</text>
</comment>
<dbReference type="InterPro" id="IPR001387">
    <property type="entry name" value="Cro/C1-type_HTH"/>
</dbReference>